<dbReference type="PANTHER" id="PTHR21261:SF2">
    <property type="entry name" value="GH04238P-RELATED"/>
    <property type="match status" value="1"/>
</dbReference>
<name>A0A0N8D724_9CRUS</name>
<dbReference type="PANTHER" id="PTHR21261">
    <property type="entry name" value="BEAT PROTEIN"/>
    <property type="match status" value="1"/>
</dbReference>
<comment type="caution">
    <text evidence="1">The sequence shown here is derived from an EMBL/GenBank/DDBJ whole genome shotgun (WGS) entry which is preliminary data.</text>
</comment>
<keyword evidence="2" id="KW-1185">Reference proteome</keyword>
<gene>
    <name evidence="1" type="ORF">APZ42_015945</name>
</gene>
<dbReference type="OrthoDB" id="6478865at2759"/>
<proteinExistence type="predicted"/>
<dbReference type="Gene3D" id="2.60.40.10">
    <property type="entry name" value="Immunoglobulins"/>
    <property type="match status" value="2"/>
</dbReference>
<dbReference type="AlphaFoldDB" id="A0A0N8D724"/>
<reference evidence="1 2" key="1">
    <citation type="submission" date="2016-03" db="EMBL/GenBank/DDBJ databases">
        <title>EvidentialGene: Evidence-directed Construction of Genes on Genomes.</title>
        <authorList>
            <person name="Gilbert D.G."/>
            <person name="Choi J.-H."/>
            <person name="Mockaitis K."/>
            <person name="Colbourne J."/>
            <person name="Pfrender M."/>
        </authorList>
    </citation>
    <scope>NUCLEOTIDE SEQUENCE [LARGE SCALE GENOMIC DNA]</scope>
    <source>
        <strain evidence="1 2">Xinb3</strain>
        <tissue evidence="1">Complete organism</tissue>
    </source>
</reference>
<dbReference type="Proteomes" id="UP000076858">
    <property type="component" value="Unassembled WGS sequence"/>
</dbReference>
<evidence type="ECO:0000313" key="2">
    <source>
        <dbReference type="Proteomes" id="UP000076858"/>
    </source>
</evidence>
<protein>
    <submittedName>
        <fullName evidence="1">Uncharacterized protein</fullName>
    </submittedName>
</protein>
<dbReference type="InterPro" id="IPR013783">
    <property type="entry name" value="Ig-like_fold"/>
</dbReference>
<dbReference type="EMBL" id="LRGB01000568">
    <property type="protein sequence ID" value="KZS17979.1"/>
    <property type="molecule type" value="Genomic_DNA"/>
</dbReference>
<dbReference type="SUPFAM" id="SSF48726">
    <property type="entry name" value="Immunoglobulin"/>
    <property type="match status" value="2"/>
</dbReference>
<dbReference type="InterPro" id="IPR036179">
    <property type="entry name" value="Ig-like_dom_sf"/>
</dbReference>
<sequence>MDLPFSFLANSNLNATRWLCCSGPAVRVPNQTGFAFGHRLVNRLQTTSVANVPPSRGKRIHFCSSLLSLPRCGAVLDGISWTRCIRHHYHSFHHQPMCFTMFSVISLVVFSTVTGNVPVVSGSVSSVTDSGPMLQIVEMRVPAVVEDGSATSVILDCDYVLRSADKKSELVVQWYFQNGSSPVYQWIPGKRPQDLGVLKGRLNLDYRASNDPHKRHRALEILKPTYELSGVYRCKVATVEEEAVAARTMIIYTPARNLEIWHQKMSFDAVNVTCRVEGISPRPRLQLYRGDRPGLEMDGMPAEVVNRRGLYDVTLYRVVHDRSLRQETIFECVLSIPATQYQIARRLIYYPGPAPIRSSSSSSSMSSGQTASRNAYYLDASSIWMNGRLLLFLLLVLASSVGILIV</sequence>
<evidence type="ECO:0000313" key="1">
    <source>
        <dbReference type="EMBL" id="KZS17979.1"/>
    </source>
</evidence>
<dbReference type="InterPro" id="IPR007110">
    <property type="entry name" value="Ig-like_dom"/>
</dbReference>
<dbReference type="PROSITE" id="PS50835">
    <property type="entry name" value="IG_LIKE"/>
    <property type="match status" value="1"/>
</dbReference>
<accession>A0A0N8D724</accession>
<organism evidence="1 2">
    <name type="scientific">Daphnia magna</name>
    <dbReference type="NCBI Taxonomy" id="35525"/>
    <lineage>
        <taxon>Eukaryota</taxon>
        <taxon>Metazoa</taxon>
        <taxon>Ecdysozoa</taxon>
        <taxon>Arthropoda</taxon>
        <taxon>Crustacea</taxon>
        <taxon>Branchiopoda</taxon>
        <taxon>Diplostraca</taxon>
        <taxon>Cladocera</taxon>
        <taxon>Anomopoda</taxon>
        <taxon>Daphniidae</taxon>
        <taxon>Daphnia</taxon>
    </lineage>
</organism>